<reference evidence="2 3" key="1">
    <citation type="submission" date="2024-09" db="EMBL/GenBank/DDBJ databases">
        <authorList>
            <consortium name="All-Russian atlas of soil microorganisms"/>
            <consortium name="as a basis for the search for new antimicrobial producers and enzymes with unique properties"/>
            <person name="Sokolova E.A."/>
            <person name="Voronina E.N."/>
        </authorList>
    </citation>
    <scope>NUCLEOTIDE SEQUENCE [LARGE SCALE GENOMIC DNA]</scope>
    <source>
        <strain evidence="2 3">AF-22b-331.1</strain>
    </source>
</reference>
<gene>
    <name evidence="2" type="ORF">ACEU0G_002277</name>
</gene>
<protein>
    <submittedName>
        <fullName evidence="2">Uncharacterized protein</fullName>
    </submittedName>
</protein>
<dbReference type="EMBL" id="JBHGCJ010000002">
    <property type="protein sequence ID" value="MFG6108340.1"/>
    <property type="molecule type" value="Genomic_DNA"/>
</dbReference>
<evidence type="ECO:0000256" key="1">
    <source>
        <dbReference type="SAM" id="MobiDB-lite"/>
    </source>
</evidence>
<name>A0ABW7CTZ7_9GAMM</name>
<evidence type="ECO:0000313" key="2">
    <source>
        <dbReference type="EMBL" id="MFG6108340.1"/>
    </source>
</evidence>
<feature type="compositionally biased region" description="Basic and acidic residues" evidence="1">
    <location>
        <begin position="88"/>
        <end position="97"/>
    </location>
</feature>
<feature type="region of interest" description="Disordered" evidence="1">
    <location>
        <begin position="88"/>
        <end position="123"/>
    </location>
</feature>
<dbReference type="RefSeq" id="WP_394161492.1">
    <property type="nucleotide sequence ID" value="NZ_JBHGCJ010000002.1"/>
</dbReference>
<comment type="caution">
    <text evidence="2">The sequence shown here is derived from an EMBL/GenBank/DDBJ whole genome shotgun (WGS) entry which is preliminary data.</text>
</comment>
<accession>A0ABW7CTZ7</accession>
<sequence>MNKHSWEGESMGSYTLKQGEEAEGTSKIFFIGPDGQLVEGEVHGLPSFGALLRSLAEKPTRFMSEAVSGSVAVSPAAQAFFRKTEKAFAERERERQPRKAVRRAGALDKWLPKAAPSKAQARF</sequence>
<evidence type="ECO:0000313" key="3">
    <source>
        <dbReference type="Proteomes" id="UP001605261"/>
    </source>
</evidence>
<dbReference type="Proteomes" id="UP001605261">
    <property type="component" value="Unassembled WGS sequence"/>
</dbReference>
<organism evidence="2 3">
    <name type="scientific">Stenotrophomonas nematodicola</name>
    <dbReference type="NCBI Taxonomy" id="2656746"/>
    <lineage>
        <taxon>Bacteria</taxon>
        <taxon>Pseudomonadati</taxon>
        <taxon>Pseudomonadota</taxon>
        <taxon>Gammaproteobacteria</taxon>
        <taxon>Lysobacterales</taxon>
        <taxon>Lysobacteraceae</taxon>
        <taxon>Stenotrophomonas</taxon>
    </lineage>
</organism>
<keyword evidence="3" id="KW-1185">Reference proteome</keyword>
<proteinExistence type="predicted"/>